<keyword evidence="2" id="KW-1185">Reference proteome</keyword>
<accession>A0ACC0FG28</accession>
<proteinExistence type="predicted"/>
<protein>
    <submittedName>
        <fullName evidence="1">Pentatricopeptide repeat-containing protein</fullName>
    </submittedName>
</protein>
<evidence type="ECO:0000313" key="2">
    <source>
        <dbReference type="Proteomes" id="UP001060215"/>
    </source>
</evidence>
<dbReference type="EMBL" id="CM045771">
    <property type="protein sequence ID" value="KAI7987654.1"/>
    <property type="molecule type" value="Genomic_DNA"/>
</dbReference>
<reference evidence="1 2" key="1">
    <citation type="journal article" date="2022" name="Plant J.">
        <title>Chromosome-level genome of Camellia lanceoleosa provides a valuable resource for understanding genome evolution and self-incompatibility.</title>
        <authorList>
            <person name="Gong W."/>
            <person name="Xiao S."/>
            <person name="Wang L."/>
            <person name="Liao Z."/>
            <person name="Chang Y."/>
            <person name="Mo W."/>
            <person name="Hu G."/>
            <person name="Li W."/>
            <person name="Zhao G."/>
            <person name="Zhu H."/>
            <person name="Hu X."/>
            <person name="Ji K."/>
            <person name="Xiang X."/>
            <person name="Song Q."/>
            <person name="Yuan D."/>
            <person name="Jin S."/>
            <person name="Zhang L."/>
        </authorList>
    </citation>
    <scope>NUCLEOTIDE SEQUENCE [LARGE SCALE GENOMIC DNA]</scope>
    <source>
        <strain evidence="1">SQ_2022a</strain>
    </source>
</reference>
<dbReference type="Proteomes" id="UP001060215">
    <property type="component" value="Chromosome 14"/>
</dbReference>
<sequence length="189" mass="21314">MLSSSSSSSTVRANRIGLVWAFYDQIIEEDVVEPDVSTYTTMIKGFCTIAMVDDAKEVFDEMVCAPNLVTYNTIVNVLRKKGKPNEAVKHLKEMMKQMGCAPNFLSYNTVICSLCKAKGWIHKAKELVGDMLRDGHFIDATMYSCVVYGYCDSGDDEMAMRVFKEMIESKLDVGIYELKRGDFSLKFTN</sequence>
<comment type="caution">
    <text evidence="1">The sequence shown here is derived from an EMBL/GenBank/DDBJ whole genome shotgun (WGS) entry which is preliminary data.</text>
</comment>
<organism evidence="1 2">
    <name type="scientific">Camellia lanceoleosa</name>
    <dbReference type="NCBI Taxonomy" id="1840588"/>
    <lineage>
        <taxon>Eukaryota</taxon>
        <taxon>Viridiplantae</taxon>
        <taxon>Streptophyta</taxon>
        <taxon>Embryophyta</taxon>
        <taxon>Tracheophyta</taxon>
        <taxon>Spermatophyta</taxon>
        <taxon>Magnoliopsida</taxon>
        <taxon>eudicotyledons</taxon>
        <taxon>Gunneridae</taxon>
        <taxon>Pentapetalae</taxon>
        <taxon>asterids</taxon>
        <taxon>Ericales</taxon>
        <taxon>Theaceae</taxon>
        <taxon>Camellia</taxon>
    </lineage>
</organism>
<evidence type="ECO:0000313" key="1">
    <source>
        <dbReference type="EMBL" id="KAI7987654.1"/>
    </source>
</evidence>
<name>A0ACC0FG28_9ERIC</name>
<gene>
    <name evidence="1" type="ORF">LOK49_LG13G02976</name>
</gene>